<evidence type="ECO:0000313" key="1">
    <source>
        <dbReference type="EMBL" id="MDP9843168.1"/>
    </source>
</evidence>
<reference evidence="1 2" key="1">
    <citation type="submission" date="2023-07" db="EMBL/GenBank/DDBJ databases">
        <title>Sequencing the genomes of 1000 actinobacteria strains.</title>
        <authorList>
            <person name="Klenk H.-P."/>
        </authorList>
    </citation>
    <scope>NUCLEOTIDE SEQUENCE [LARGE SCALE GENOMIC DNA]</scope>
    <source>
        <strain evidence="1 2">DSM 46740</strain>
    </source>
</reference>
<dbReference type="SUPFAM" id="SSF103473">
    <property type="entry name" value="MFS general substrate transporter"/>
    <property type="match status" value="1"/>
</dbReference>
<name>A0ABT9QA34_9ACTN</name>
<organism evidence="1 2">
    <name type="scientific">Streptosporangium lutulentum</name>
    <dbReference type="NCBI Taxonomy" id="1461250"/>
    <lineage>
        <taxon>Bacteria</taxon>
        <taxon>Bacillati</taxon>
        <taxon>Actinomycetota</taxon>
        <taxon>Actinomycetes</taxon>
        <taxon>Streptosporangiales</taxon>
        <taxon>Streptosporangiaceae</taxon>
        <taxon>Streptosporangium</taxon>
    </lineage>
</organism>
<dbReference type="InterPro" id="IPR036259">
    <property type="entry name" value="MFS_trans_sf"/>
</dbReference>
<keyword evidence="2" id="KW-1185">Reference proteome</keyword>
<dbReference type="EMBL" id="JAUSQU010000001">
    <property type="protein sequence ID" value="MDP9843168.1"/>
    <property type="molecule type" value="Genomic_DNA"/>
</dbReference>
<comment type="caution">
    <text evidence="1">The sequence shown here is derived from an EMBL/GenBank/DDBJ whole genome shotgun (WGS) entry which is preliminary data.</text>
</comment>
<sequence>MSGGREQAQEARTETDFMVTTQPAPWRGMAVVVALMLAAFTFNTAENLPIGLLGLISESLQVSVSAVGLLVTGYGVGRPGEVGG</sequence>
<accession>A0ABT9QA34</accession>
<proteinExistence type="predicted"/>
<gene>
    <name evidence="1" type="ORF">J2853_002379</name>
</gene>
<dbReference type="RefSeq" id="WP_307557189.1">
    <property type="nucleotide sequence ID" value="NZ_JAUSQU010000001.1"/>
</dbReference>
<dbReference type="Proteomes" id="UP001225356">
    <property type="component" value="Unassembled WGS sequence"/>
</dbReference>
<evidence type="ECO:0000313" key="2">
    <source>
        <dbReference type="Proteomes" id="UP001225356"/>
    </source>
</evidence>
<protein>
    <submittedName>
        <fullName evidence="1">MFS family arabinose efflux permease</fullName>
    </submittedName>
</protein>